<evidence type="ECO:0000256" key="1">
    <source>
        <dbReference type="SAM" id="Phobius"/>
    </source>
</evidence>
<sequence length="181" mass="18641">MAQPALALGTALLTLSGSVWYLPALAEVRAGADRPDSRRSAAAACLSGWATVACLAAVLLLTETWRLPAALAAAGTALTAALRIRAALRARREAREAARHWAELRRHPPRRGTHDARTRFAVLLGAGLAAAAATAILLAAGAPGTWPGWTVAVVPALLTAAALALASGRARTARRHATRTG</sequence>
<keyword evidence="1" id="KW-0472">Membrane</keyword>
<feature type="transmembrane region" description="Helical" evidence="1">
    <location>
        <begin position="67"/>
        <end position="86"/>
    </location>
</feature>
<feature type="transmembrane region" description="Helical" evidence="1">
    <location>
        <begin position="6"/>
        <end position="28"/>
    </location>
</feature>
<accession>A0ABS2VNL9</accession>
<reference evidence="2 3" key="1">
    <citation type="submission" date="2021-02" db="EMBL/GenBank/DDBJ databases">
        <title>Whole genome sequencing of Streptomyces actuosus VRA1.</title>
        <authorList>
            <person name="Sen G."/>
            <person name="Sen A."/>
        </authorList>
    </citation>
    <scope>NUCLEOTIDE SEQUENCE [LARGE SCALE GENOMIC DNA]</scope>
    <source>
        <strain evidence="2 3">VRA1</strain>
    </source>
</reference>
<evidence type="ECO:0000313" key="3">
    <source>
        <dbReference type="Proteomes" id="UP000788262"/>
    </source>
</evidence>
<name>A0ABS2VNL9_STRAS</name>
<organism evidence="2 3">
    <name type="scientific">Streptomyces actuosus</name>
    <dbReference type="NCBI Taxonomy" id="1885"/>
    <lineage>
        <taxon>Bacteria</taxon>
        <taxon>Bacillati</taxon>
        <taxon>Actinomycetota</taxon>
        <taxon>Actinomycetes</taxon>
        <taxon>Kitasatosporales</taxon>
        <taxon>Streptomycetaceae</taxon>
        <taxon>Streptomyces</taxon>
    </lineage>
</organism>
<proteinExistence type="predicted"/>
<keyword evidence="1" id="KW-0812">Transmembrane</keyword>
<evidence type="ECO:0000313" key="2">
    <source>
        <dbReference type="EMBL" id="MBN0044625.1"/>
    </source>
</evidence>
<keyword evidence="1" id="KW-1133">Transmembrane helix</keyword>
<feature type="transmembrane region" description="Helical" evidence="1">
    <location>
        <begin position="146"/>
        <end position="166"/>
    </location>
</feature>
<dbReference type="EMBL" id="JAFFZS010000006">
    <property type="protein sequence ID" value="MBN0044625.1"/>
    <property type="molecule type" value="Genomic_DNA"/>
</dbReference>
<dbReference type="RefSeq" id="WP_205382827.1">
    <property type="nucleotide sequence ID" value="NZ_JAFFZS010000006.1"/>
</dbReference>
<evidence type="ECO:0008006" key="4">
    <source>
        <dbReference type="Google" id="ProtNLM"/>
    </source>
</evidence>
<keyword evidence="3" id="KW-1185">Reference proteome</keyword>
<feature type="transmembrane region" description="Helical" evidence="1">
    <location>
        <begin position="40"/>
        <end position="61"/>
    </location>
</feature>
<comment type="caution">
    <text evidence="2">The sequence shown here is derived from an EMBL/GenBank/DDBJ whole genome shotgun (WGS) entry which is preliminary data.</text>
</comment>
<feature type="transmembrane region" description="Helical" evidence="1">
    <location>
        <begin position="120"/>
        <end position="140"/>
    </location>
</feature>
<dbReference type="Proteomes" id="UP000788262">
    <property type="component" value="Unassembled WGS sequence"/>
</dbReference>
<gene>
    <name evidence="2" type="ORF">JS756_10995</name>
</gene>
<protein>
    <recommendedName>
        <fullName evidence="4">Secreted protein</fullName>
    </recommendedName>
</protein>